<evidence type="ECO:0000313" key="2">
    <source>
        <dbReference type="Proteomes" id="UP000077412"/>
    </source>
</evidence>
<dbReference type="STRING" id="255247.ABE41_012375"/>
<organism evidence="1 2">
    <name type="scientific">Fictibacillus arsenicus</name>
    <dbReference type="NCBI Taxonomy" id="255247"/>
    <lineage>
        <taxon>Bacteria</taxon>
        <taxon>Bacillati</taxon>
        <taxon>Bacillota</taxon>
        <taxon>Bacilli</taxon>
        <taxon>Bacillales</taxon>
        <taxon>Fictibacillaceae</taxon>
        <taxon>Fictibacillus</taxon>
    </lineage>
</organism>
<dbReference type="KEGG" id="far:ABE41_012375"/>
<name>A0A1B1Z5T3_9BACL</name>
<dbReference type="RefSeq" id="WP_066290726.1">
    <property type="nucleotide sequence ID" value="NZ_CP016761.1"/>
</dbReference>
<proteinExistence type="predicted"/>
<dbReference type="AlphaFoldDB" id="A0A1B1Z5T3"/>
<sequence length="69" mass="7979">MLLRLQAKQHRSVFLVAALQEAYSGGWHAGVSHLTLHQQVNEENDLNEPKPTIFREEPFKTYLLVYVSE</sequence>
<protein>
    <submittedName>
        <fullName evidence="1">Uncharacterized protein</fullName>
    </submittedName>
</protein>
<dbReference type="Proteomes" id="UP000077412">
    <property type="component" value="Chromosome"/>
</dbReference>
<reference evidence="1 2" key="1">
    <citation type="submission" date="2016-08" db="EMBL/GenBank/DDBJ databases">
        <title>Complete genome sequence of Fictibacillus arsenicus G25-54, a strain with toxicity to nematodes and a potential arsenic-resistance activity.</title>
        <authorList>
            <person name="Zheng Z."/>
        </authorList>
    </citation>
    <scope>NUCLEOTIDE SEQUENCE [LARGE SCALE GENOMIC DNA]</scope>
    <source>
        <strain evidence="1 2">G25-54</strain>
    </source>
</reference>
<dbReference type="EMBL" id="CP016761">
    <property type="protein sequence ID" value="ANX12808.1"/>
    <property type="molecule type" value="Genomic_DNA"/>
</dbReference>
<gene>
    <name evidence="1" type="ORF">ABE41_012375</name>
</gene>
<accession>A0A1B1Z5T3</accession>
<evidence type="ECO:0000313" key="1">
    <source>
        <dbReference type="EMBL" id="ANX12808.1"/>
    </source>
</evidence>
<keyword evidence="2" id="KW-1185">Reference proteome</keyword>